<dbReference type="KEGG" id="naer:MJ1_0488"/>
<accession>A0A915SCT0</accession>
<reference evidence="2" key="1">
    <citation type="journal article" date="2022" name="Int. J. Syst. Evol. Microbiol.">
        <title>Nanobdella aerobiophila gen. nov., sp. nov., a thermoacidophilic, obligate ectosymbiotic archaeon, and proposal of Nanobdellaceae fam. nov., Nanobdellales ord. nov. and Nanobdellia class. nov.</title>
        <authorList>
            <person name="Kato S."/>
            <person name="Ogasawara A."/>
            <person name="Itoh T."/>
            <person name="Sakai H.D."/>
            <person name="Shimizu M."/>
            <person name="Yuki M."/>
            <person name="Kaneko M."/>
            <person name="Takashina T."/>
            <person name="Ohkuma M."/>
        </authorList>
    </citation>
    <scope>NUCLEOTIDE SEQUENCE [LARGE SCALE GENOMIC DNA]</scope>
    <source>
        <strain evidence="2">MJ1</strain>
    </source>
</reference>
<keyword evidence="2" id="KW-1185">Reference proteome</keyword>
<gene>
    <name evidence="1" type="ORF">MJ1_0488</name>
</gene>
<proteinExistence type="predicted"/>
<dbReference type="GeneID" id="74568435"/>
<protein>
    <submittedName>
        <fullName evidence="1">Uncharacterized protein</fullName>
    </submittedName>
</protein>
<dbReference type="EMBL" id="AP019769">
    <property type="protein sequence ID" value="BBL45643.1"/>
    <property type="molecule type" value="Genomic_DNA"/>
</dbReference>
<evidence type="ECO:0000313" key="2">
    <source>
        <dbReference type="Proteomes" id="UP001055553"/>
    </source>
</evidence>
<sequence length="42" mass="5221">MDELDYLVHNYRYEYIIYSSSYISFIHTIINRNNYIAKLEEL</sequence>
<organism evidence="1 2">
    <name type="scientific">Nanobdella aerobiophila</name>
    <dbReference type="NCBI Taxonomy" id="2586965"/>
    <lineage>
        <taxon>Archaea</taxon>
        <taxon>Nanobdellota</taxon>
        <taxon>Nanobdellia</taxon>
        <taxon>Nanobdellales</taxon>
        <taxon>Nanobdellaceae</taxon>
        <taxon>Nanobdella</taxon>
    </lineage>
</organism>
<dbReference type="Proteomes" id="UP001055553">
    <property type="component" value="Chromosome"/>
</dbReference>
<evidence type="ECO:0000313" key="1">
    <source>
        <dbReference type="EMBL" id="BBL45643.1"/>
    </source>
</evidence>
<dbReference type="AlphaFoldDB" id="A0A915SCT0"/>
<name>A0A915SCT0_9ARCH</name>
<dbReference type="RefSeq" id="WP_258392958.1">
    <property type="nucleotide sequence ID" value="NZ_AP019769.1"/>
</dbReference>